<dbReference type="Proteomes" id="UP001175211">
    <property type="component" value="Unassembled WGS sequence"/>
</dbReference>
<dbReference type="PROSITE" id="PS50179">
    <property type="entry name" value="VHS"/>
    <property type="match status" value="1"/>
</dbReference>
<dbReference type="GeneID" id="85364714"/>
<evidence type="ECO:0000313" key="2">
    <source>
        <dbReference type="EMBL" id="KAK0461373.1"/>
    </source>
</evidence>
<dbReference type="EMBL" id="JAUEPS010000011">
    <property type="protein sequence ID" value="KAK0461373.1"/>
    <property type="molecule type" value="Genomic_DNA"/>
</dbReference>
<comment type="caution">
    <text evidence="2">The sequence shown here is derived from an EMBL/GenBank/DDBJ whole genome shotgun (WGS) entry which is preliminary data.</text>
</comment>
<sequence length="75" mass="8122">MFGGGSTNPYDEVVTKTTDENLTSENWELILNLCDKVQEEGQEGCVICRLAVSPLTRHSKGSQCHSCCAQEVGSS</sequence>
<feature type="domain" description="VHS" evidence="1">
    <location>
        <begin position="17"/>
        <end position="40"/>
    </location>
</feature>
<dbReference type="InterPro" id="IPR002014">
    <property type="entry name" value="VHS_dom"/>
</dbReference>
<protein>
    <recommendedName>
        <fullName evidence="1">VHS domain-containing protein</fullName>
    </recommendedName>
</protein>
<name>A0AA39N998_ARMTA</name>
<dbReference type="RefSeq" id="XP_060333270.1">
    <property type="nucleotide sequence ID" value="XM_060481166.1"/>
</dbReference>
<accession>A0AA39N998</accession>
<dbReference type="GO" id="GO:0016192">
    <property type="term" value="P:vesicle-mediated transport"/>
    <property type="evidence" value="ECO:0007669"/>
    <property type="project" value="UniProtKB-ARBA"/>
</dbReference>
<dbReference type="GO" id="GO:0035091">
    <property type="term" value="F:phosphatidylinositol binding"/>
    <property type="evidence" value="ECO:0007669"/>
    <property type="project" value="InterPro"/>
</dbReference>
<dbReference type="GO" id="GO:0007034">
    <property type="term" value="P:vacuolar transport"/>
    <property type="evidence" value="ECO:0007669"/>
    <property type="project" value="UniProtKB-ARBA"/>
</dbReference>
<dbReference type="SUPFAM" id="SSF48464">
    <property type="entry name" value="ENTH/VHS domain"/>
    <property type="match status" value="1"/>
</dbReference>
<proteinExistence type="predicted"/>
<keyword evidence="3" id="KW-1185">Reference proteome</keyword>
<evidence type="ECO:0000259" key="1">
    <source>
        <dbReference type="PROSITE" id="PS50179"/>
    </source>
</evidence>
<gene>
    <name evidence="2" type="ORF">EV420DRAFT_195887</name>
</gene>
<dbReference type="AlphaFoldDB" id="A0AA39N998"/>
<reference evidence="2" key="1">
    <citation type="submission" date="2023-06" db="EMBL/GenBank/DDBJ databases">
        <authorList>
            <consortium name="Lawrence Berkeley National Laboratory"/>
            <person name="Ahrendt S."/>
            <person name="Sahu N."/>
            <person name="Indic B."/>
            <person name="Wong-Bajracharya J."/>
            <person name="Merenyi Z."/>
            <person name="Ke H.-M."/>
            <person name="Monk M."/>
            <person name="Kocsube S."/>
            <person name="Drula E."/>
            <person name="Lipzen A."/>
            <person name="Balint B."/>
            <person name="Henrissat B."/>
            <person name="Andreopoulos B."/>
            <person name="Martin F.M."/>
            <person name="Harder C.B."/>
            <person name="Rigling D."/>
            <person name="Ford K.L."/>
            <person name="Foster G.D."/>
            <person name="Pangilinan J."/>
            <person name="Papanicolaou A."/>
            <person name="Barry K."/>
            <person name="LaButti K."/>
            <person name="Viragh M."/>
            <person name="Koriabine M."/>
            <person name="Yan M."/>
            <person name="Riley R."/>
            <person name="Champramary S."/>
            <person name="Plett K.L."/>
            <person name="Tsai I.J."/>
            <person name="Slot J."/>
            <person name="Sipos G."/>
            <person name="Plett J."/>
            <person name="Nagy L.G."/>
            <person name="Grigoriev I.V."/>
        </authorList>
    </citation>
    <scope>NUCLEOTIDE SEQUENCE</scope>
    <source>
        <strain evidence="2">CCBAS 213</strain>
    </source>
</reference>
<evidence type="ECO:0000313" key="3">
    <source>
        <dbReference type="Proteomes" id="UP001175211"/>
    </source>
</evidence>
<dbReference type="GO" id="GO:0043130">
    <property type="term" value="F:ubiquitin binding"/>
    <property type="evidence" value="ECO:0007669"/>
    <property type="project" value="InterPro"/>
</dbReference>
<organism evidence="2 3">
    <name type="scientific">Armillaria tabescens</name>
    <name type="common">Ringless honey mushroom</name>
    <name type="synonym">Agaricus tabescens</name>
    <dbReference type="NCBI Taxonomy" id="1929756"/>
    <lineage>
        <taxon>Eukaryota</taxon>
        <taxon>Fungi</taxon>
        <taxon>Dikarya</taxon>
        <taxon>Basidiomycota</taxon>
        <taxon>Agaricomycotina</taxon>
        <taxon>Agaricomycetes</taxon>
        <taxon>Agaricomycetidae</taxon>
        <taxon>Agaricales</taxon>
        <taxon>Marasmiineae</taxon>
        <taxon>Physalacriaceae</taxon>
        <taxon>Desarmillaria</taxon>
    </lineage>
</organism>
<dbReference type="InterPro" id="IPR008942">
    <property type="entry name" value="ENTH_VHS"/>
</dbReference>
<dbReference type="Gene3D" id="1.25.40.90">
    <property type="match status" value="1"/>
</dbReference>